<dbReference type="GO" id="GO:0000981">
    <property type="term" value="F:DNA-binding transcription factor activity, RNA polymerase II-specific"/>
    <property type="evidence" value="ECO:0007669"/>
    <property type="project" value="TreeGrafter"/>
</dbReference>
<dbReference type="PANTHER" id="PTHR47782">
    <property type="entry name" value="ZN(II)2CYS6 TRANSCRIPTION FACTOR (EUROFUNG)-RELATED"/>
    <property type="match status" value="1"/>
</dbReference>
<dbReference type="CDD" id="cd12148">
    <property type="entry name" value="fungal_TF_MHR"/>
    <property type="match status" value="1"/>
</dbReference>
<dbReference type="GO" id="GO:0008270">
    <property type="term" value="F:zinc ion binding"/>
    <property type="evidence" value="ECO:0007669"/>
    <property type="project" value="InterPro"/>
</dbReference>
<gene>
    <name evidence="9" type="ORF">BN869_000013929_1</name>
</gene>
<dbReference type="GO" id="GO:0043565">
    <property type="term" value="F:sequence-specific DNA binding"/>
    <property type="evidence" value="ECO:0007669"/>
    <property type="project" value="TreeGrafter"/>
</dbReference>
<dbReference type="GO" id="GO:0006351">
    <property type="term" value="P:DNA-templated transcription"/>
    <property type="evidence" value="ECO:0007669"/>
    <property type="project" value="InterPro"/>
</dbReference>
<evidence type="ECO:0000256" key="3">
    <source>
        <dbReference type="ARBA" id="ARBA00022833"/>
    </source>
</evidence>
<dbReference type="Pfam" id="PF04082">
    <property type="entry name" value="Fungal_trans"/>
    <property type="match status" value="1"/>
</dbReference>
<keyword evidence="2" id="KW-0479">Metal-binding</keyword>
<evidence type="ECO:0000256" key="7">
    <source>
        <dbReference type="ARBA" id="ARBA00023242"/>
    </source>
</evidence>
<evidence type="ECO:0000256" key="2">
    <source>
        <dbReference type="ARBA" id="ARBA00022723"/>
    </source>
</evidence>
<keyword evidence="4" id="KW-0805">Transcription regulation</keyword>
<name>A0A0B7KSQ3_BIOOC</name>
<organism evidence="9">
    <name type="scientific">Bionectria ochroleuca</name>
    <name type="common">Gliocladium roseum</name>
    <dbReference type="NCBI Taxonomy" id="29856"/>
    <lineage>
        <taxon>Eukaryota</taxon>
        <taxon>Fungi</taxon>
        <taxon>Dikarya</taxon>
        <taxon>Ascomycota</taxon>
        <taxon>Pezizomycotina</taxon>
        <taxon>Sordariomycetes</taxon>
        <taxon>Hypocreomycetidae</taxon>
        <taxon>Hypocreales</taxon>
        <taxon>Bionectriaceae</taxon>
        <taxon>Clonostachys</taxon>
    </lineage>
</organism>
<dbReference type="InterPro" id="IPR052202">
    <property type="entry name" value="Yeast_MetPath_Reg"/>
</dbReference>
<feature type="domain" description="Xylanolytic transcriptional activator regulatory" evidence="8">
    <location>
        <begin position="189"/>
        <end position="289"/>
    </location>
</feature>
<evidence type="ECO:0000259" key="8">
    <source>
        <dbReference type="Pfam" id="PF04082"/>
    </source>
</evidence>
<evidence type="ECO:0000256" key="4">
    <source>
        <dbReference type="ARBA" id="ARBA00023015"/>
    </source>
</evidence>
<reference evidence="9" key="1">
    <citation type="submission" date="2015-01" db="EMBL/GenBank/DDBJ databases">
        <authorList>
            <person name="Durling Mikael"/>
        </authorList>
    </citation>
    <scope>NUCLEOTIDE SEQUENCE</scope>
</reference>
<dbReference type="InterPro" id="IPR007219">
    <property type="entry name" value="XnlR_reg_dom"/>
</dbReference>
<evidence type="ECO:0000256" key="1">
    <source>
        <dbReference type="ARBA" id="ARBA00004123"/>
    </source>
</evidence>
<dbReference type="EMBL" id="CDPU01000171">
    <property type="protein sequence ID" value="CEO57871.1"/>
    <property type="molecule type" value="Genomic_DNA"/>
</dbReference>
<accession>A0A0B7KSQ3</accession>
<keyword evidence="6" id="KW-0804">Transcription</keyword>
<dbReference type="GO" id="GO:0045944">
    <property type="term" value="P:positive regulation of transcription by RNA polymerase II"/>
    <property type="evidence" value="ECO:0007669"/>
    <property type="project" value="TreeGrafter"/>
</dbReference>
<dbReference type="GO" id="GO:0005634">
    <property type="term" value="C:nucleus"/>
    <property type="evidence" value="ECO:0007669"/>
    <property type="project" value="UniProtKB-SubCell"/>
</dbReference>
<evidence type="ECO:0000256" key="6">
    <source>
        <dbReference type="ARBA" id="ARBA00023163"/>
    </source>
</evidence>
<comment type="subcellular location">
    <subcellularLocation>
        <location evidence="1">Nucleus</location>
    </subcellularLocation>
</comment>
<keyword evidence="3" id="KW-0862">Zinc</keyword>
<dbReference type="PANTHER" id="PTHR47782:SF12">
    <property type="entry name" value="ZN(II)2CYS6 TRANSCRIPTION FACTOR (EUROFUNG)"/>
    <property type="match status" value="1"/>
</dbReference>
<proteinExistence type="predicted"/>
<keyword evidence="5" id="KW-0238">DNA-binding</keyword>
<protein>
    <recommendedName>
        <fullName evidence="8">Xylanolytic transcriptional activator regulatory domain-containing protein</fullName>
    </recommendedName>
</protein>
<evidence type="ECO:0000256" key="5">
    <source>
        <dbReference type="ARBA" id="ARBA00023125"/>
    </source>
</evidence>
<dbReference type="AlphaFoldDB" id="A0A0B7KSQ3"/>
<evidence type="ECO:0000313" key="9">
    <source>
        <dbReference type="EMBL" id="CEO57871.1"/>
    </source>
</evidence>
<keyword evidence="7" id="KW-0539">Nucleus</keyword>
<sequence>MHQLQGKKAKACFVEDPVTGRHQPRNYIETLEAGIELLEEQLRRSPVPRPSPLDTQRIENLPACSDTQMDQTAEDDECPSELSNQAGMLGLLVDGEVPHYLGSSSAFSFSRLIHSSLRQSLVQSTLESFHLDSPDTAEPLPCCLPDYELAISLSNARWENTLIGPVGVVDDLGFDPVATFFVYMQLYASTQVYIDSILSRNNLETIQAILSCAMYSLRSSAGPSIRKLSGLALRQCIELGYHRSFKRFGSASDPLRLEIRKRVFRCAFGIDCVAALTLGRPLGVLLQEVDAEIWTRIHGTLYSDVNGDVDKTTKDHKIAIFRVEIDDWLASAPPTPIRTGPALSISATQDWYDLNYNETFIMLYRCQVTGYGDDMDHEVLRQCAQAAGSICLVYRRLYIGKTVNYT</sequence>